<dbReference type="Proteomes" id="UP000659767">
    <property type="component" value="Unassembled WGS sequence"/>
</dbReference>
<feature type="compositionally biased region" description="Basic residues" evidence="1">
    <location>
        <begin position="77"/>
        <end position="86"/>
    </location>
</feature>
<dbReference type="EMBL" id="BMSZ01000006">
    <property type="protein sequence ID" value="GGS50170.1"/>
    <property type="molecule type" value="Genomic_DNA"/>
</dbReference>
<evidence type="ECO:0000313" key="2">
    <source>
        <dbReference type="EMBL" id="GGS50170.1"/>
    </source>
</evidence>
<dbReference type="SUPFAM" id="SSF56784">
    <property type="entry name" value="HAD-like"/>
    <property type="match status" value="1"/>
</dbReference>
<gene>
    <name evidence="2" type="ORF">GCM10010253_25660</name>
</gene>
<protein>
    <submittedName>
        <fullName evidence="2">Uncharacterized protein</fullName>
    </submittedName>
</protein>
<reference evidence="3" key="1">
    <citation type="journal article" date="2019" name="Int. J. Syst. Evol. Microbiol.">
        <title>The Global Catalogue of Microorganisms (GCM) 10K type strain sequencing project: providing services to taxonomists for standard genome sequencing and annotation.</title>
        <authorList>
            <consortium name="The Broad Institute Genomics Platform"/>
            <consortium name="The Broad Institute Genome Sequencing Center for Infectious Disease"/>
            <person name="Wu L."/>
            <person name="Ma J."/>
        </authorList>
    </citation>
    <scope>NUCLEOTIDE SEQUENCE [LARGE SCALE GENOMIC DNA]</scope>
    <source>
        <strain evidence="3">JCM 4350</strain>
    </source>
</reference>
<evidence type="ECO:0000256" key="1">
    <source>
        <dbReference type="SAM" id="MobiDB-lite"/>
    </source>
</evidence>
<feature type="region of interest" description="Disordered" evidence="1">
    <location>
        <begin position="1"/>
        <end position="23"/>
    </location>
</feature>
<comment type="caution">
    <text evidence="2">The sequence shown here is derived from an EMBL/GenBank/DDBJ whole genome shotgun (WGS) entry which is preliminary data.</text>
</comment>
<keyword evidence="3" id="KW-1185">Reference proteome</keyword>
<proteinExistence type="predicted"/>
<name>A0ABQ2T4Q8_STRBA</name>
<evidence type="ECO:0000313" key="3">
    <source>
        <dbReference type="Proteomes" id="UP000659767"/>
    </source>
</evidence>
<accession>A0ABQ2T4Q8</accession>
<organism evidence="2 3">
    <name type="scientific">Streptomyces badius</name>
    <dbReference type="NCBI Taxonomy" id="1941"/>
    <lineage>
        <taxon>Bacteria</taxon>
        <taxon>Bacillati</taxon>
        <taxon>Actinomycetota</taxon>
        <taxon>Actinomycetes</taxon>
        <taxon>Kitasatosporales</taxon>
        <taxon>Streptomycetaceae</taxon>
        <taxon>Streptomyces</taxon>
    </lineage>
</organism>
<sequence length="119" mass="12789">MDNQALPDTPRAQADARMGADPAPTVVVEDNARGVEAARTAAIRVRSPEEILTAGATVTAMPGGRVRFPSPAPQRGSGRRPARPSARHADACPCYGVMFWFTWNRLPGSYVLLTSTRRS</sequence>
<feature type="region of interest" description="Disordered" evidence="1">
    <location>
        <begin position="62"/>
        <end position="89"/>
    </location>
</feature>
<dbReference type="InterPro" id="IPR036412">
    <property type="entry name" value="HAD-like_sf"/>
</dbReference>